<keyword evidence="1" id="KW-0732">Signal</keyword>
<evidence type="ECO:0000313" key="2">
    <source>
        <dbReference type="EMBL" id="MBI5252540.1"/>
    </source>
</evidence>
<accession>A0A9D6Z603</accession>
<dbReference type="AlphaFoldDB" id="A0A9D6Z603"/>
<comment type="caution">
    <text evidence="2">The sequence shown here is derived from an EMBL/GenBank/DDBJ whole genome shotgun (WGS) entry which is preliminary data.</text>
</comment>
<reference evidence="2" key="1">
    <citation type="submission" date="2020-07" db="EMBL/GenBank/DDBJ databases">
        <title>Huge and variable diversity of episymbiotic CPR bacteria and DPANN archaea in groundwater ecosystems.</title>
        <authorList>
            <person name="He C.Y."/>
            <person name="Keren R."/>
            <person name="Whittaker M."/>
            <person name="Farag I.F."/>
            <person name="Doudna J."/>
            <person name="Cate J.H.D."/>
            <person name="Banfield J.F."/>
        </authorList>
    </citation>
    <scope>NUCLEOTIDE SEQUENCE</scope>
    <source>
        <strain evidence="2">NC_groundwater_1664_Pr3_B-0.1um_52_9</strain>
    </source>
</reference>
<gene>
    <name evidence="2" type="ORF">HY912_23850</name>
</gene>
<dbReference type="Gene3D" id="3.30.70.2050">
    <property type="match status" value="1"/>
</dbReference>
<dbReference type="PANTHER" id="PTHR41247:SF1">
    <property type="entry name" value="HTH-TYPE TRANSCRIPTIONAL REPRESSOR YCNK"/>
    <property type="match status" value="1"/>
</dbReference>
<proteinExistence type="predicted"/>
<sequence>MKRIPFAQFMFVILVVATAPFTVNADDYLALPNGSKVDLSAHCPVCGMVVGGDMAAGVTYGYRDSKLVGFAGVAAAIFKDGKTVGFEGARCLFIYNTVPKKFGIDVNDIANRYCTDFTSGKLIDVNQAYLVMGTKVRGPMGYDLIPFADKNEAEKFKDKHEGKRIVQLGTVRIKDVER</sequence>
<organism evidence="2 3">
    <name type="scientific">Desulfomonile tiedjei</name>
    <dbReference type="NCBI Taxonomy" id="2358"/>
    <lineage>
        <taxon>Bacteria</taxon>
        <taxon>Pseudomonadati</taxon>
        <taxon>Thermodesulfobacteriota</taxon>
        <taxon>Desulfomonilia</taxon>
        <taxon>Desulfomonilales</taxon>
        <taxon>Desulfomonilaceae</taxon>
        <taxon>Desulfomonile</taxon>
    </lineage>
</organism>
<dbReference type="Proteomes" id="UP000807825">
    <property type="component" value="Unassembled WGS sequence"/>
</dbReference>
<dbReference type="InterPro" id="IPR008719">
    <property type="entry name" value="N2O_reductase_NosL"/>
</dbReference>
<evidence type="ECO:0000256" key="1">
    <source>
        <dbReference type="SAM" id="SignalP"/>
    </source>
</evidence>
<dbReference type="EMBL" id="JACRDE010000622">
    <property type="protein sequence ID" value="MBI5252540.1"/>
    <property type="molecule type" value="Genomic_DNA"/>
</dbReference>
<dbReference type="Pfam" id="PF05573">
    <property type="entry name" value="NosL"/>
    <property type="match status" value="1"/>
</dbReference>
<dbReference type="PANTHER" id="PTHR41247">
    <property type="entry name" value="HTH-TYPE TRANSCRIPTIONAL REPRESSOR YCNK"/>
    <property type="match status" value="1"/>
</dbReference>
<evidence type="ECO:0000313" key="3">
    <source>
        <dbReference type="Proteomes" id="UP000807825"/>
    </source>
</evidence>
<feature type="signal peptide" evidence="1">
    <location>
        <begin position="1"/>
        <end position="25"/>
    </location>
</feature>
<dbReference type="SUPFAM" id="SSF160387">
    <property type="entry name" value="NosL/MerB-like"/>
    <property type="match status" value="1"/>
</dbReference>
<feature type="chain" id="PRO_5039622110" evidence="1">
    <location>
        <begin position="26"/>
        <end position="178"/>
    </location>
</feature>
<protein>
    <submittedName>
        <fullName evidence="2">Nitrous oxide reductase accessory protein NosL</fullName>
    </submittedName>
</protein>
<name>A0A9D6Z603_9BACT</name>